<dbReference type="GO" id="GO:0005524">
    <property type="term" value="F:ATP binding"/>
    <property type="evidence" value="ECO:0007669"/>
    <property type="project" value="InterPro"/>
</dbReference>
<dbReference type="GO" id="GO:0007169">
    <property type="term" value="P:cell surface receptor protein tyrosine kinase signaling pathway"/>
    <property type="evidence" value="ECO:0007669"/>
    <property type="project" value="TreeGrafter"/>
</dbReference>
<keyword evidence="1" id="KW-1133">Transmembrane helix</keyword>
<dbReference type="SMART" id="SM00219">
    <property type="entry name" value="TyrKc"/>
    <property type="match status" value="1"/>
</dbReference>
<reference evidence="3 4" key="1">
    <citation type="journal article" date="2021" name="Elife">
        <title>Chloroplast acquisition without the gene transfer in kleptoplastic sea slugs, Plakobranchus ocellatus.</title>
        <authorList>
            <person name="Maeda T."/>
            <person name="Takahashi S."/>
            <person name="Yoshida T."/>
            <person name="Shimamura S."/>
            <person name="Takaki Y."/>
            <person name="Nagai Y."/>
            <person name="Toyoda A."/>
            <person name="Suzuki Y."/>
            <person name="Arimoto A."/>
            <person name="Ishii H."/>
            <person name="Satoh N."/>
            <person name="Nishiyama T."/>
            <person name="Hasebe M."/>
            <person name="Maruyama T."/>
            <person name="Minagawa J."/>
            <person name="Obokata J."/>
            <person name="Shigenobu S."/>
        </authorList>
    </citation>
    <scope>NUCLEOTIDE SEQUENCE [LARGE SCALE GENOMIC DNA]</scope>
</reference>
<sequence length="123" mass="14661">MEREDKIREKFKKIEANRYKVNWSFGVLLWEIFTLGGTPYAAIDSQQLFGYLKDGHRLRKPRLCDQDMYAMMLQCWNETPERRPVVDELAARLAKMLEKSQVYINLGRQEESLYTEIDHSLEQ</sequence>
<dbReference type="EMBL" id="BLXT01003746">
    <property type="protein sequence ID" value="GFO05133.1"/>
    <property type="molecule type" value="Genomic_DNA"/>
</dbReference>
<dbReference type="GO" id="GO:0043235">
    <property type="term" value="C:receptor complex"/>
    <property type="evidence" value="ECO:0007669"/>
    <property type="project" value="TreeGrafter"/>
</dbReference>
<keyword evidence="3" id="KW-0829">Tyrosine-protein kinase</keyword>
<dbReference type="InterPro" id="IPR011009">
    <property type="entry name" value="Kinase-like_dom_sf"/>
</dbReference>
<dbReference type="PROSITE" id="PS50011">
    <property type="entry name" value="PROTEIN_KINASE_DOM"/>
    <property type="match status" value="1"/>
</dbReference>
<dbReference type="InterPro" id="IPR050122">
    <property type="entry name" value="RTK"/>
</dbReference>
<dbReference type="PANTHER" id="PTHR24416">
    <property type="entry name" value="TYROSINE-PROTEIN KINASE RECEPTOR"/>
    <property type="match status" value="1"/>
</dbReference>
<dbReference type="PRINTS" id="PR00109">
    <property type="entry name" value="TYRKINASE"/>
</dbReference>
<dbReference type="InterPro" id="IPR000719">
    <property type="entry name" value="Prot_kinase_dom"/>
</dbReference>
<dbReference type="SUPFAM" id="SSF56112">
    <property type="entry name" value="Protein kinase-like (PK-like)"/>
    <property type="match status" value="1"/>
</dbReference>
<feature type="transmembrane region" description="Helical" evidence="1">
    <location>
        <begin position="21"/>
        <end position="43"/>
    </location>
</feature>
<gene>
    <name evidence="3" type="ORF">PoB_003163800</name>
</gene>
<keyword evidence="3" id="KW-0808">Transferase</keyword>
<name>A0AAV4AEA4_9GAST</name>
<protein>
    <submittedName>
        <fullName evidence="3">Receptor protein-tyrosine kinase</fullName>
    </submittedName>
</protein>
<evidence type="ECO:0000259" key="2">
    <source>
        <dbReference type="PROSITE" id="PS50011"/>
    </source>
</evidence>
<dbReference type="Gene3D" id="1.10.510.10">
    <property type="entry name" value="Transferase(Phosphotransferase) domain 1"/>
    <property type="match status" value="1"/>
</dbReference>
<keyword evidence="4" id="KW-1185">Reference proteome</keyword>
<keyword evidence="3" id="KW-0418">Kinase</keyword>
<dbReference type="InterPro" id="IPR020635">
    <property type="entry name" value="Tyr_kinase_cat_dom"/>
</dbReference>
<dbReference type="Pfam" id="PF07714">
    <property type="entry name" value="PK_Tyr_Ser-Thr"/>
    <property type="match status" value="1"/>
</dbReference>
<organism evidence="3 4">
    <name type="scientific">Plakobranchus ocellatus</name>
    <dbReference type="NCBI Taxonomy" id="259542"/>
    <lineage>
        <taxon>Eukaryota</taxon>
        <taxon>Metazoa</taxon>
        <taxon>Spiralia</taxon>
        <taxon>Lophotrochozoa</taxon>
        <taxon>Mollusca</taxon>
        <taxon>Gastropoda</taxon>
        <taxon>Heterobranchia</taxon>
        <taxon>Euthyneura</taxon>
        <taxon>Panpulmonata</taxon>
        <taxon>Sacoglossa</taxon>
        <taxon>Placobranchoidea</taxon>
        <taxon>Plakobranchidae</taxon>
        <taxon>Plakobranchus</taxon>
    </lineage>
</organism>
<dbReference type="FunFam" id="1.10.510.10:FF:001346">
    <property type="entry name" value="Uncharacterized protein"/>
    <property type="match status" value="1"/>
</dbReference>
<keyword evidence="1" id="KW-0812">Transmembrane</keyword>
<evidence type="ECO:0000313" key="4">
    <source>
        <dbReference type="Proteomes" id="UP000735302"/>
    </source>
</evidence>
<dbReference type="GO" id="GO:0004714">
    <property type="term" value="F:transmembrane receptor protein tyrosine kinase activity"/>
    <property type="evidence" value="ECO:0007669"/>
    <property type="project" value="TreeGrafter"/>
</dbReference>
<comment type="caution">
    <text evidence="3">The sequence shown here is derived from an EMBL/GenBank/DDBJ whole genome shotgun (WGS) entry which is preliminary data.</text>
</comment>
<accession>A0AAV4AEA4</accession>
<dbReference type="InterPro" id="IPR001245">
    <property type="entry name" value="Ser-Thr/Tyr_kinase_cat_dom"/>
</dbReference>
<keyword evidence="1" id="KW-0472">Membrane</keyword>
<dbReference type="Proteomes" id="UP000735302">
    <property type="component" value="Unassembled WGS sequence"/>
</dbReference>
<dbReference type="GO" id="GO:0005886">
    <property type="term" value="C:plasma membrane"/>
    <property type="evidence" value="ECO:0007669"/>
    <property type="project" value="TreeGrafter"/>
</dbReference>
<keyword evidence="3" id="KW-0675">Receptor</keyword>
<evidence type="ECO:0000256" key="1">
    <source>
        <dbReference type="SAM" id="Phobius"/>
    </source>
</evidence>
<proteinExistence type="predicted"/>
<feature type="domain" description="Protein kinase" evidence="2">
    <location>
        <begin position="1"/>
        <end position="104"/>
    </location>
</feature>
<evidence type="ECO:0000313" key="3">
    <source>
        <dbReference type="EMBL" id="GFO05133.1"/>
    </source>
</evidence>
<dbReference type="PANTHER" id="PTHR24416:SF611">
    <property type="entry name" value="TYROSINE-PROTEIN KINASE TRANSMEMBRANE RECEPTOR ROR"/>
    <property type="match status" value="1"/>
</dbReference>
<dbReference type="AlphaFoldDB" id="A0AAV4AEA4"/>